<dbReference type="SMART" id="SM00646">
    <property type="entry name" value="Ami_3"/>
    <property type="match status" value="1"/>
</dbReference>
<dbReference type="InterPro" id="IPR050695">
    <property type="entry name" value="N-acetylmuramoyl_amidase_3"/>
</dbReference>
<proteinExistence type="predicted"/>
<dbReference type="SUPFAM" id="SSF53187">
    <property type="entry name" value="Zn-dependent exopeptidases"/>
    <property type="match status" value="1"/>
</dbReference>
<comment type="caution">
    <text evidence="5">The sequence shown here is derived from an EMBL/GenBank/DDBJ whole genome shotgun (WGS) entry which is preliminary data.</text>
</comment>
<dbReference type="EMBL" id="JACJII010000001">
    <property type="protein sequence ID" value="MBA9002551.1"/>
    <property type="molecule type" value="Genomic_DNA"/>
</dbReference>
<feature type="domain" description="MurNAc-LAA" evidence="4">
    <location>
        <begin position="146"/>
        <end position="272"/>
    </location>
</feature>
<accession>A0A7W3R7E7</accession>
<gene>
    <name evidence="5" type="ORF">HNR21_001433</name>
</gene>
<dbReference type="GO" id="GO:0009253">
    <property type="term" value="P:peptidoglycan catabolic process"/>
    <property type="evidence" value="ECO:0007669"/>
    <property type="project" value="InterPro"/>
</dbReference>
<dbReference type="Pfam" id="PF01520">
    <property type="entry name" value="Amidase_3"/>
    <property type="match status" value="1"/>
</dbReference>
<keyword evidence="6" id="KW-1185">Reference proteome</keyword>
<keyword evidence="3" id="KW-0732">Signal</keyword>
<evidence type="ECO:0000259" key="4">
    <source>
        <dbReference type="SMART" id="SM00646"/>
    </source>
</evidence>
<feature type="signal peptide" evidence="3">
    <location>
        <begin position="1"/>
        <end position="24"/>
    </location>
</feature>
<dbReference type="GO" id="GO:0008745">
    <property type="term" value="F:N-acetylmuramoyl-L-alanine amidase activity"/>
    <property type="evidence" value="ECO:0007669"/>
    <property type="project" value="UniProtKB-EC"/>
</dbReference>
<dbReference type="PANTHER" id="PTHR30404">
    <property type="entry name" value="N-ACETYLMURAMOYL-L-ALANINE AMIDASE"/>
    <property type="match status" value="1"/>
</dbReference>
<name>A0A7W3R7E7_9ACTN</name>
<feature type="region of interest" description="Disordered" evidence="2">
    <location>
        <begin position="28"/>
        <end position="80"/>
    </location>
</feature>
<dbReference type="PROSITE" id="PS51257">
    <property type="entry name" value="PROKAR_LIPOPROTEIN"/>
    <property type="match status" value="1"/>
</dbReference>
<dbReference type="InterPro" id="IPR002508">
    <property type="entry name" value="MurNAc-LAA_cat"/>
</dbReference>
<dbReference type="EC" id="3.5.1.28" evidence="5"/>
<evidence type="ECO:0000256" key="2">
    <source>
        <dbReference type="SAM" id="MobiDB-lite"/>
    </source>
</evidence>
<reference evidence="5 6" key="1">
    <citation type="submission" date="2020-08" db="EMBL/GenBank/DDBJ databases">
        <title>Sequencing the genomes of 1000 actinobacteria strains.</title>
        <authorList>
            <person name="Klenk H.-P."/>
        </authorList>
    </citation>
    <scope>NUCLEOTIDE SEQUENCE [LARGE SCALE GENOMIC DNA]</scope>
    <source>
        <strain evidence="5 6">DSM 45823</strain>
    </source>
</reference>
<evidence type="ECO:0000256" key="3">
    <source>
        <dbReference type="SAM" id="SignalP"/>
    </source>
</evidence>
<dbReference type="RefSeq" id="WP_312880893.1">
    <property type="nucleotide sequence ID" value="NZ_JACJII010000001.1"/>
</dbReference>
<dbReference type="PANTHER" id="PTHR30404:SF0">
    <property type="entry name" value="N-ACETYLMURAMOYL-L-ALANINE AMIDASE AMIC"/>
    <property type="match status" value="1"/>
</dbReference>
<dbReference type="Gene3D" id="3.40.630.40">
    <property type="entry name" value="Zn-dependent exopeptidases"/>
    <property type="match status" value="1"/>
</dbReference>
<protein>
    <submittedName>
        <fullName evidence="5">N-acetylmuramoyl-L-alanine amidase</fullName>
        <ecNumber evidence="5">3.5.1.28</ecNumber>
    </submittedName>
</protein>
<organism evidence="5 6">
    <name type="scientific">Thermomonospora cellulosilytica</name>
    <dbReference type="NCBI Taxonomy" id="1411118"/>
    <lineage>
        <taxon>Bacteria</taxon>
        <taxon>Bacillati</taxon>
        <taxon>Actinomycetota</taxon>
        <taxon>Actinomycetes</taxon>
        <taxon>Streptosporangiales</taxon>
        <taxon>Thermomonosporaceae</taxon>
        <taxon>Thermomonospora</taxon>
    </lineage>
</organism>
<evidence type="ECO:0000313" key="5">
    <source>
        <dbReference type="EMBL" id="MBA9002551.1"/>
    </source>
</evidence>
<dbReference type="GO" id="GO:0030288">
    <property type="term" value="C:outer membrane-bounded periplasmic space"/>
    <property type="evidence" value="ECO:0007669"/>
    <property type="project" value="TreeGrafter"/>
</dbReference>
<dbReference type="CDD" id="cd02696">
    <property type="entry name" value="MurNAc-LAA"/>
    <property type="match status" value="1"/>
</dbReference>
<dbReference type="Proteomes" id="UP000539313">
    <property type="component" value="Unassembled WGS sequence"/>
</dbReference>
<evidence type="ECO:0000256" key="1">
    <source>
        <dbReference type="ARBA" id="ARBA00022801"/>
    </source>
</evidence>
<feature type="chain" id="PRO_5030892164" evidence="3">
    <location>
        <begin position="25"/>
        <end position="276"/>
    </location>
</feature>
<keyword evidence="1 5" id="KW-0378">Hydrolase</keyword>
<evidence type="ECO:0000313" key="6">
    <source>
        <dbReference type="Proteomes" id="UP000539313"/>
    </source>
</evidence>
<sequence length="276" mass="28918">MGIRRCRSAAVVLALGAAALTACGGGDDGGEGARNAPAPTTATQDGGGSPGREEGSGLRGRTIVIDPGHNGGNARNPDVINRQVDIGNGKKACDTTGTATNAGYPEHAFTWDVSVKLRDILTEQGAKVLLTRPDDKGVGPCIDRRAEIGNRANADAVISVHADGAAPNQHGFHIIEPALVRGVTDPEMVEESHELSLAVRQAFRDGTGLPYSNYRGDGDAIDRRNDLGGLNLSDVPKIFIECGNMRNAGDAAKLSNEQFRERIAQSLAQGLKDYLS</sequence>
<dbReference type="AlphaFoldDB" id="A0A7W3R7E7"/>